<dbReference type="HOGENOM" id="CLU_1832214_0_0_10"/>
<protein>
    <submittedName>
        <fullName evidence="1">Uncharacterized protein</fullName>
    </submittedName>
</protein>
<dbReference type="Proteomes" id="UP000007463">
    <property type="component" value="Chromosome"/>
</dbReference>
<sequence precursor="true">MIKDPIKVAKGIALSLLFGSAAYSQEELTLITTPELKISYVEGPCDVESGKQPYEFAFLKIENLTNTNLHVGFNIVVQFEEGCAGCNGSDESLYYQSLSPNQIFTANCGTNDKTKVYLQNPNFSGAWHFQQLKIENLVVE</sequence>
<keyword evidence="2" id="KW-1185">Reference proteome</keyword>
<gene>
    <name evidence="1" type="ordered locus">Fluta_4030</name>
</gene>
<dbReference type="OrthoDB" id="9553468at2"/>
<reference evidence="1 2" key="1">
    <citation type="journal article" date="2011" name="Stand. Genomic Sci.">
        <title>Complete genome sequence of the gliding freshwater bacterium Fluviicola taffensis type strain (RW262).</title>
        <authorList>
            <person name="Woyke T."/>
            <person name="Chertkov O."/>
            <person name="Lapidus A."/>
            <person name="Nolan M."/>
            <person name="Lucas S."/>
            <person name="Del Rio T.G."/>
            <person name="Tice H."/>
            <person name="Cheng J.F."/>
            <person name="Tapia R."/>
            <person name="Han C."/>
            <person name="Goodwin L."/>
            <person name="Pitluck S."/>
            <person name="Liolios K."/>
            <person name="Pagani I."/>
            <person name="Ivanova N."/>
            <person name="Huntemann M."/>
            <person name="Mavromatis K."/>
            <person name="Mikhailova N."/>
            <person name="Pati A."/>
            <person name="Chen A."/>
            <person name="Palaniappan K."/>
            <person name="Land M."/>
            <person name="Hauser L."/>
            <person name="Brambilla E.M."/>
            <person name="Rohde M."/>
            <person name="Mwirichia R."/>
            <person name="Sikorski J."/>
            <person name="Tindall B.J."/>
            <person name="Goker M."/>
            <person name="Bristow J."/>
            <person name="Eisen J.A."/>
            <person name="Markowitz V."/>
            <person name="Hugenholtz P."/>
            <person name="Klenk H.P."/>
            <person name="Kyrpides N.C."/>
        </authorList>
    </citation>
    <scope>NUCLEOTIDE SEQUENCE [LARGE SCALE GENOMIC DNA]</scope>
    <source>
        <strain evidence="2">DSM 16823 / RW262 / RW262</strain>
    </source>
</reference>
<organism evidence="1 2">
    <name type="scientific">Fluviicola taffensis (strain DSM 16823 / NCIMB 13979 / RW262)</name>
    <dbReference type="NCBI Taxonomy" id="755732"/>
    <lineage>
        <taxon>Bacteria</taxon>
        <taxon>Pseudomonadati</taxon>
        <taxon>Bacteroidota</taxon>
        <taxon>Flavobacteriia</taxon>
        <taxon>Flavobacteriales</taxon>
        <taxon>Crocinitomicaceae</taxon>
        <taxon>Fluviicola</taxon>
    </lineage>
</organism>
<dbReference type="EMBL" id="CP002542">
    <property type="protein sequence ID" value="AEA45992.1"/>
    <property type="molecule type" value="Genomic_DNA"/>
</dbReference>
<name>F2IIN0_FLUTR</name>
<dbReference type="KEGG" id="fte:Fluta_4030"/>
<evidence type="ECO:0000313" key="1">
    <source>
        <dbReference type="EMBL" id="AEA45992.1"/>
    </source>
</evidence>
<proteinExistence type="predicted"/>
<dbReference type="RefSeq" id="WP_013688749.1">
    <property type="nucleotide sequence ID" value="NC_015321.1"/>
</dbReference>
<dbReference type="AlphaFoldDB" id="F2IIN0"/>
<reference evidence="2" key="2">
    <citation type="submission" date="2011-02" db="EMBL/GenBank/DDBJ databases">
        <title>The complete genome of Fluviicola taffensis DSM 16823.</title>
        <authorList>
            <consortium name="US DOE Joint Genome Institute (JGI-PGF)"/>
            <person name="Lucas S."/>
            <person name="Copeland A."/>
            <person name="Lapidus A."/>
            <person name="Bruce D."/>
            <person name="Goodwin L."/>
            <person name="Pitluck S."/>
            <person name="Kyrpides N."/>
            <person name="Mavromatis K."/>
            <person name="Ivanova N."/>
            <person name="Mikhailova N."/>
            <person name="Pagani I."/>
            <person name="Chertkov O."/>
            <person name="Detter J.C."/>
            <person name="Han C."/>
            <person name="Tapia R."/>
            <person name="Land M."/>
            <person name="Hauser L."/>
            <person name="Markowitz V."/>
            <person name="Cheng J.-F."/>
            <person name="Hugenholtz P."/>
            <person name="Woyke T."/>
            <person name="Wu D."/>
            <person name="Tindall B."/>
            <person name="Pomrenke H.G."/>
            <person name="Brambilla E."/>
            <person name="Klenk H.-P."/>
            <person name="Eisen J.A."/>
        </authorList>
    </citation>
    <scope>NUCLEOTIDE SEQUENCE [LARGE SCALE GENOMIC DNA]</scope>
    <source>
        <strain evidence="2">DSM 16823 / RW262 / RW262</strain>
    </source>
</reference>
<accession>F2IIN0</accession>
<evidence type="ECO:0000313" key="2">
    <source>
        <dbReference type="Proteomes" id="UP000007463"/>
    </source>
</evidence>